<dbReference type="AlphaFoldDB" id="A0A1X2HFL4"/>
<feature type="domain" description="Vps16 C-terminal" evidence="2">
    <location>
        <begin position="358"/>
        <end position="598"/>
    </location>
</feature>
<dbReference type="Proteomes" id="UP000242180">
    <property type="component" value="Unassembled WGS sequence"/>
</dbReference>
<dbReference type="InterPro" id="IPR036322">
    <property type="entry name" value="WD40_repeat_dom_sf"/>
</dbReference>
<organism evidence="4 5">
    <name type="scientific">Syncephalastrum racemosum</name>
    <name type="common">Filamentous fungus</name>
    <dbReference type="NCBI Taxonomy" id="13706"/>
    <lineage>
        <taxon>Eukaryota</taxon>
        <taxon>Fungi</taxon>
        <taxon>Fungi incertae sedis</taxon>
        <taxon>Mucoromycota</taxon>
        <taxon>Mucoromycotina</taxon>
        <taxon>Mucoromycetes</taxon>
        <taxon>Mucorales</taxon>
        <taxon>Syncephalastraceae</taxon>
        <taxon>Syncephalastrum</taxon>
    </lineage>
</organism>
<feature type="domain" description="Vps16 N-terminal" evidence="3">
    <location>
        <begin position="29"/>
        <end position="264"/>
    </location>
</feature>
<dbReference type="FunCoup" id="A0A1X2HFL4">
    <property type="interactions" value="868"/>
</dbReference>
<dbReference type="STRING" id="13706.A0A1X2HFL4"/>
<evidence type="ECO:0000259" key="2">
    <source>
        <dbReference type="Pfam" id="PF04840"/>
    </source>
</evidence>
<proteinExistence type="inferred from homology"/>
<gene>
    <name evidence="4" type="ORF">BCR43DRAFT_530728</name>
</gene>
<dbReference type="OrthoDB" id="1792at2759"/>
<dbReference type="GO" id="GO:0030897">
    <property type="term" value="C:HOPS complex"/>
    <property type="evidence" value="ECO:0007669"/>
    <property type="project" value="TreeGrafter"/>
</dbReference>
<dbReference type="InterPro" id="IPR006925">
    <property type="entry name" value="Vps16_C"/>
</dbReference>
<evidence type="ECO:0000313" key="4">
    <source>
        <dbReference type="EMBL" id="ORY97699.1"/>
    </source>
</evidence>
<dbReference type="FunFam" id="1.10.150.780:FF:000001">
    <property type="entry name" value="Vacuolar protein sorting-associated protein 16 homolog"/>
    <property type="match status" value="1"/>
</dbReference>
<accession>A0A1X2HFL4</accession>
<dbReference type="GO" id="GO:0098588">
    <property type="term" value="C:bounding membrane of organelle"/>
    <property type="evidence" value="ECO:0007669"/>
    <property type="project" value="UniProtKB-ARBA"/>
</dbReference>
<dbReference type="GO" id="GO:0005768">
    <property type="term" value="C:endosome"/>
    <property type="evidence" value="ECO:0007669"/>
    <property type="project" value="TreeGrafter"/>
</dbReference>
<dbReference type="EMBL" id="MCGN01000004">
    <property type="protein sequence ID" value="ORY97699.1"/>
    <property type="molecule type" value="Genomic_DNA"/>
</dbReference>
<name>A0A1X2HFL4_SYNRA</name>
<dbReference type="GO" id="GO:0016197">
    <property type="term" value="P:endosomal transport"/>
    <property type="evidence" value="ECO:0007669"/>
    <property type="project" value="TreeGrafter"/>
</dbReference>
<protein>
    <submittedName>
        <fullName evidence="4">Vps16, C-terminal region-domain-containing protein</fullName>
    </submittedName>
</protein>
<dbReference type="PANTHER" id="PTHR12811">
    <property type="entry name" value="VACUOLAR PROTEIN SORTING VPS16"/>
    <property type="match status" value="1"/>
</dbReference>
<dbReference type="Pfam" id="PF04840">
    <property type="entry name" value="Vps16_C"/>
    <property type="match status" value="1"/>
</dbReference>
<dbReference type="SUPFAM" id="SSF50978">
    <property type="entry name" value="WD40 repeat-like"/>
    <property type="match status" value="1"/>
</dbReference>
<comment type="similarity">
    <text evidence="1">Belongs to the VPS16 family.</text>
</comment>
<comment type="caution">
    <text evidence="4">The sequence shown here is derived from an EMBL/GenBank/DDBJ whole genome shotgun (WGS) entry which is preliminary data.</text>
</comment>
<dbReference type="PANTHER" id="PTHR12811:SF0">
    <property type="entry name" value="VACUOLAR PROTEIN SORTING-ASSOCIATED PROTEIN 16 HOMOLOG"/>
    <property type="match status" value="1"/>
</dbReference>
<dbReference type="GO" id="GO:0006886">
    <property type="term" value="P:intracellular protein transport"/>
    <property type="evidence" value="ECO:0007669"/>
    <property type="project" value="InterPro"/>
</dbReference>
<dbReference type="InterPro" id="IPR006926">
    <property type="entry name" value="Vps16_N"/>
</dbReference>
<dbReference type="OMA" id="RIPACLC"/>
<dbReference type="Gene3D" id="1.10.150.780">
    <property type="entry name" value="Vps16, C-terminal region"/>
    <property type="match status" value="1"/>
</dbReference>
<dbReference type="Pfam" id="PF04841">
    <property type="entry name" value="Vps16_N"/>
    <property type="match status" value="1"/>
</dbReference>
<sequence>MTGHYQLIAVTNFLEPRPKRLADTNLIEPPHSWTIIPPQYTLSRHVEVLIATGSTIVVVDSKETQDQLLQQGPFTKMAVSPNGKFLALFTVDGKLWVVSTDFQKNLSEYATKSKIPPQQLVWCGTDSVVLYWDKIVLMVGPFGDWIKFSYEDPIFLVSEVDGVRIISNDKCELLQKIPAATEEIFKIGSTSPAAMLFDALDHYERKSPKADENIRSIKSDLVDAVECCIEAAGFEFQHHFQRALLKAASFGKCFLEHYNADRFVEMAQSIRVLNAIRYFEIGIPLTYAQYKRSSNEQLVDRLVRRHQHVLALRIAEYLNVRTDKILTHWACAKIKNSSDDEESICRIIVDKLSSNPGLSYAEIAKTAYSAGQTRLATKLLDYEPRAADQVPLLISMQEDETALIKAIDSGDTDLVYLVLFHLKRKLPLGEFFRTVNNKPLACNLLEVYCKEQDSELLKDFYYQDDRQMESANVILLEAFQQQDISERVSRLKVASKAYQENRDYVFEAKATDEAVKLLQLQQQLEKDVHQSFVGLSVSETIYKCMTEGQGSRASKVKSEFKVPDKRYWWIKLRALVEIRDWESLEKFAKSKKSPIGYEIGAFKEAGEQAFNNKDVDALRQVRAKCNNHVVAQEIDALLAQLNA</sequence>
<dbReference type="GO" id="GO:0003779">
    <property type="term" value="F:actin binding"/>
    <property type="evidence" value="ECO:0007669"/>
    <property type="project" value="TreeGrafter"/>
</dbReference>
<evidence type="ECO:0000256" key="1">
    <source>
        <dbReference type="ARBA" id="ARBA00009250"/>
    </source>
</evidence>
<dbReference type="PIRSF" id="PIRSF007949">
    <property type="entry name" value="VPS16"/>
    <property type="match status" value="1"/>
</dbReference>
<dbReference type="GO" id="GO:0042144">
    <property type="term" value="P:vacuole fusion, non-autophagic"/>
    <property type="evidence" value="ECO:0007669"/>
    <property type="project" value="TreeGrafter"/>
</dbReference>
<dbReference type="InterPro" id="IPR038132">
    <property type="entry name" value="Vps16_C_sf"/>
</dbReference>
<evidence type="ECO:0000313" key="5">
    <source>
        <dbReference type="Proteomes" id="UP000242180"/>
    </source>
</evidence>
<keyword evidence="5" id="KW-1185">Reference proteome</keyword>
<evidence type="ECO:0000259" key="3">
    <source>
        <dbReference type="Pfam" id="PF04841"/>
    </source>
</evidence>
<dbReference type="InterPro" id="IPR016534">
    <property type="entry name" value="VPS16"/>
</dbReference>
<reference evidence="4 5" key="1">
    <citation type="submission" date="2016-07" db="EMBL/GenBank/DDBJ databases">
        <title>Pervasive Adenine N6-methylation of Active Genes in Fungi.</title>
        <authorList>
            <consortium name="DOE Joint Genome Institute"/>
            <person name="Mondo S.J."/>
            <person name="Dannebaum R.O."/>
            <person name="Kuo R.C."/>
            <person name="Labutti K."/>
            <person name="Haridas S."/>
            <person name="Kuo A."/>
            <person name="Salamov A."/>
            <person name="Ahrendt S.R."/>
            <person name="Lipzen A."/>
            <person name="Sullivan W."/>
            <person name="Andreopoulos W.B."/>
            <person name="Clum A."/>
            <person name="Lindquist E."/>
            <person name="Daum C."/>
            <person name="Ramamoorthy G.K."/>
            <person name="Gryganskyi A."/>
            <person name="Culley D."/>
            <person name="Magnuson J.K."/>
            <person name="James T.Y."/>
            <person name="O'Malley M.A."/>
            <person name="Stajich J.E."/>
            <person name="Spatafora J.W."/>
            <person name="Visel A."/>
            <person name="Grigoriev I.V."/>
        </authorList>
    </citation>
    <scope>NUCLEOTIDE SEQUENCE [LARGE SCALE GENOMIC DNA]</scope>
    <source>
        <strain evidence="4 5">NRRL 2496</strain>
    </source>
</reference>
<dbReference type="InParanoid" id="A0A1X2HFL4"/>